<keyword evidence="4" id="KW-1185">Reference proteome</keyword>
<dbReference type="InterPro" id="IPR045450">
    <property type="entry name" value="VMAP_C"/>
</dbReference>
<dbReference type="Gene3D" id="2.40.10.120">
    <property type="match status" value="1"/>
</dbReference>
<dbReference type="AlphaFoldDB" id="A0A7K0CJL7"/>
<name>A0A7K0CJL7_9ACTN</name>
<feature type="domain" description="vWA-MoxR associated protein C-terminal" evidence="2">
    <location>
        <begin position="411"/>
        <end position="637"/>
    </location>
</feature>
<accession>A0A7K0CJL7</accession>
<evidence type="ECO:0000259" key="2">
    <source>
        <dbReference type="Pfam" id="PF20028"/>
    </source>
</evidence>
<dbReference type="EMBL" id="WEGJ01000014">
    <property type="protein sequence ID" value="MQY13658.1"/>
    <property type="molecule type" value="Genomic_DNA"/>
</dbReference>
<gene>
    <name evidence="3" type="ORF">SRB5_38080</name>
</gene>
<comment type="caution">
    <text evidence="3">The sequence shown here is derived from an EMBL/GenBank/DDBJ whole genome shotgun (WGS) entry which is preliminary data.</text>
</comment>
<evidence type="ECO:0000256" key="1">
    <source>
        <dbReference type="SAM" id="MobiDB-lite"/>
    </source>
</evidence>
<dbReference type="SUPFAM" id="SSF50494">
    <property type="entry name" value="Trypsin-like serine proteases"/>
    <property type="match status" value="1"/>
</dbReference>
<reference evidence="3 4" key="1">
    <citation type="submission" date="2019-10" db="EMBL/GenBank/DDBJ databases">
        <title>Streptomyces smaragdinus sp. nov. and Streptomyces fabii sp. nov., isolated from the gut of fungus growing-termite Macrotermes natalensis.</title>
        <authorList>
            <person name="Schwitalla J."/>
            <person name="Benndorf R."/>
            <person name="Martin K."/>
            <person name="De Beer W."/>
            <person name="Kaster A.-K."/>
            <person name="Vollmers J."/>
            <person name="Poulsen M."/>
            <person name="Beemelmanns C."/>
        </authorList>
    </citation>
    <scope>NUCLEOTIDE SEQUENCE [LARGE SCALE GENOMIC DNA]</scope>
    <source>
        <strain evidence="3 4">RB5</strain>
    </source>
</reference>
<organism evidence="3 4">
    <name type="scientific">Streptomyces smaragdinus</name>
    <dbReference type="NCBI Taxonomy" id="2585196"/>
    <lineage>
        <taxon>Bacteria</taxon>
        <taxon>Bacillati</taxon>
        <taxon>Actinomycetota</taxon>
        <taxon>Actinomycetes</taxon>
        <taxon>Kitasatosporales</taxon>
        <taxon>Streptomycetaceae</taxon>
        <taxon>Streptomyces</taxon>
    </lineage>
</organism>
<feature type="region of interest" description="Disordered" evidence="1">
    <location>
        <begin position="478"/>
        <end position="498"/>
    </location>
</feature>
<protein>
    <recommendedName>
        <fullName evidence="2">vWA-MoxR associated protein C-terminal domain-containing protein</fullName>
    </recommendedName>
</protein>
<dbReference type="Pfam" id="PF13365">
    <property type="entry name" value="Trypsin_2"/>
    <property type="match status" value="1"/>
</dbReference>
<evidence type="ECO:0000313" key="3">
    <source>
        <dbReference type="EMBL" id="MQY13658.1"/>
    </source>
</evidence>
<proteinExistence type="predicted"/>
<sequence length="657" mass="70705">MRLLDDPVRRAVVRIGAPADGYDAPGGSFWGTGFFIAPRLVLTCAHVVAKGLGAVWEGARAIGVVTDGGRRLAGTLLYGLPRPRDPGRPPLTSWPMPDLALISVPAATDDDGCLWLADRYSGPDDRIRWYGWSGDAVSQGPVFLSGSGTLTGSRDMPHVLRVTSGSSLYHGVSGGPVLDERTGAVIAVVKATGKDSSGLATPVTGLRALCDQGPRAAAQWHGAVAAHDRYHYRRYARGGDSWPRLQRRLAEERAETVTGLGPHERAQLYALFAELPPPGCAGDVLELVRLARGEVLRPPYDINDHNPRSWRDGAALLRTPRDSSAEAARFALEAVTVYAALVYDWVRATTADPSARVLTGLRAWTERFVPRLDNEVIQERIPAILDGARRPAGAHADVLVEIEAEPGDNAYGWRVKLLDPRGKVVSTQMSARPAPRERLEDELRAALRLQLSKGDLGPARACVDFMLPRELFGEPVDRWTPRHPDPGEPPGPQTGPLGRHRLVALRDFERRAHGPYEQWRSRWDRITAGPLLPFVPPDPVAEQSNGAGAPVPVDAGGVSGGEGARRLAELLDGGHPAALCVRAELPGGAGEEFHREARALVSASGDGAGLRAGACAARGAEHPAAWARDLVLLYDPPDRPPLPSDDLFEPLLPWNES</sequence>
<evidence type="ECO:0000313" key="4">
    <source>
        <dbReference type="Proteomes" id="UP000466345"/>
    </source>
</evidence>
<feature type="region of interest" description="Disordered" evidence="1">
    <location>
        <begin position="638"/>
        <end position="657"/>
    </location>
</feature>
<dbReference type="InterPro" id="IPR009003">
    <property type="entry name" value="Peptidase_S1_PA"/>
</dbReference>
<dbReference type="Pfam" id="PF20028">
    <property type="entry name" value="VMAP-C"/>
    <property type="match status" value="1"/>
</dbReference>
<dbReference type="Proteomes" id="UP000466345">
    <property type="component" value="Unassembled WGS sequence"/>
</dbReference>